<comment type="caution">
    <text evidence="12">The sequence shown here is derived from an EMBL/GenBank/DDBJ whole genome shotgun (WGS) entry which is preliminary data.</text>
</comment>
<comment type="catalytic activity">
    <reaction evidence="6">
        <text>Couples ATP hydrolysis with the unwinding of duplex DNA by translocating in the 3'-5' direction.</text>
        <dbReference type="EC" id="5.6.2.4"/>
    </reaction>
</comment>
<dbReference type="GO" id="GO:0005524">
    <property type="term" value="F:ATP binding"/>
    <property type="evidence" value="ECO:0007669"/>
    <property type="project" value="UniProtKB-UniRule"/>
</dbReference>
<dbReference type="PANTHER" id="PTHR11070:SF23">
    <property type="entry name" value="RECBCD ENZYME SUBUNIT RECB"/>
    <property type="match status" value="1"/>
</dbReference>
<dbReference type="GO" id="GO:0009338">
    <property type="term" value="C:exodeoxyribonuclease V complex"/>
    <property type="evidence" value="ECO:0007669"/>
    <property type="project" value="TreeGrafter"/>
</dbReference>
<reference evidence="12 13" key="1">
    <citation type="submission" date="2016-11" db="EMBL/GenBank/DDBJ databases">
        <authorList>
            <person name="Kadnikov V."/>
            <person name="Nazina T."/>
        </authorList>
    </citation>
    <scope>NUCLEOTIDE SEQUENCE [LARGE SCALE GENOMIC DNA]</scope>
    <source>
        <strain evidence="12 13">1017</strain>
    </source>
</reference>
<evidence type="ECO:0000256" key="1">
    <source>
        <dbReference type="ARBA" id="ARBA00022741"/>
    </source>
</evidence>
<protein>
    <recommendedName>
        <fullName evidence="7">DNA 3'-5' helicase</fullName>
        <ecNumber evidence="7">5.6.2.4</ecNumber>
    </recommendedName>
</protein>
<keyword evidence="5" id="KW-0413">Isomerase</keyword>
<dbReference type="GO" id="GO:0000725">
    <property type="term" value="P:recombinational repair"/>
    <property type="evidence" value="ECO:0007669"/>
    <property type="project" value="TreeGrafter"/>
</dbReference>
<dbReference type="InterPro" id="IPR014016">
    <property type="entry name" value="UvrD-like_ATP-bd"/>
</dbReference>
<evidence type="ECO:0000313" key="12">
    <source>
        <dbReference type="EMBL" id="OKO92082.1"/>
    </source>
</evidence>
<evidence type="ECO:0000256" key="9">
    <source>
        <dbReference type="PROSITE-ProRule" id="PRU00560"/>
    </source>
</evidence>
<dbReference type="InterPro" id="IPR027417">
    <property type="entry name" value="P-loop_NTPase"/>
</dbReference>
<dbReference type="PROSITE" id="PS51198">
    <property type="entry name" value="UVRD_HELICASE_ATP_BIND"/>
    <property type="match status" value="1"/>
</dbReference>
<dbReference type="GO" id="GO:0043138">
    <property type="term" value="F:3'-5' DNA helicase activity"/>
    <property type="evidence" value="ECO:0007669"/>
    <property type="project" value="UniProtKB-EC"/>
</dbReference>
<keyword evidence="2 9" id="KW-0378">Hydrolase</keyword>
<dbReference type="Gene3D" id="3.40.50.300">
    <property type="entry name" value="P-loop containing nucleotide triphosphate hydrolases"/>
    <property type="match status" value="3"/>
</dbReference>
<dbReference type="EMBL" id="MQMG01000033">
    <property type="protein sequence ID" value="OKO92082.1"/>
    <property type="molecule type" value="Genomic_DNA"/>
</dbReference>
<dbReference type="Pfam" id="PF00580">
    <property type="entry name" value="UvrD-helicase"/>
    <property type="match status" value="1"/>
</dbReference>
<keyword evidence="3 9" id="KW-0347">Helicase</keyword>
<evidence type="ECO:0000259" key="11">
    <source>
        <dbReference type="PROSITE" id="PS51217"/>
    </source>
</evidence>
<name>A0A1Q5SVV5_9BACL</name>
<keyword evidence="1 9" id="KW-0547">Nucleotide-binding</keyword>
<sequence>MERLERAPIYSYLEVIPSSEMQEDLKRRIKGFLLSGIKVLLLTDKDICFKGIMDEEEEKGFRESYLLQIFTPDSSSFHIKDHLTIVDGENITDELGNIVKHFRKFNFEQYLVEHAPANEHLSIKAGAGTGKTTVMVQRVMYLLQKAGVSPREIAMITFTRDAAQEMFHRLRKELFNRYRVTRQIRYLNYIEELKNMRISTIHSFAKMLLKEMGSILGYGRDVHIRTFRMERKRIIEMELERYLLKNDVSKTLEKLIAPLRLHELVDTLNSFWEEMEKKGMTIEEITSLDWGEATKDHVFYNDIMKAIFPAVEREFQRFKQENNTVSLNDLTRQVDLALKRQKTGKGNAFEKLPFPFRYIFVDEFQDSDDVQIRLIAQMQKALNSYLFVVGDIKQSIYRFRGADHTAFNRLQQEVKQNGQKIKQYNLRKNYRTAMELLDEMHLYFLEWGKNGWLQYSDTDPKDTDRLIGIRNMPKDLPYPKIIYKTVDKPKDCMEDDVVEMIIEAKRSLELDQESKSKEKRKIAVLVRTNKEAKLVEHWCKKKGIDTYLNVGGTFFNSEAVKHFSILVEALLYPKRVLSILNLLNTPYSSKGIDWTALAKFNGNEKEIYEFLREEMLSADDYESGFPLLKITKQLRIRPVFSVLRQIITATRPDSRYYWQERERIRLQTLTENQGINEENWIELVEEKAKFKWKQYVKNLNHLMDLLHEHFDSDFATLYGIHTWLKQNQATNRDEDEPRVDEIPEDIVQIMTVHRSKGLEFHTVLIPFTERPFRYNFSEILFDEDKKQAGWKIRKQNETRENLNYKKLSQEEELAVLQEETRLLYVAMTRVQNQLWIIKNNYSKNPSVWNWTKLLSKKLEV</sequence>
<dbReference type="GO" id="GO:0016887">
    <property type="term" value="F:ATP hydrolysis activity"/>
    <property type="evidence" value="ECO:0007669"/>
    <property type="project" value="RHEA"/>
</dbReference>
<evidence type="ECO:0000256" key="4">
    <source>
        <dbReference type="ARBA" id="ARBA00022840"/>
    </source>
</evidence>
<evidence type="ECO:0000256" key="5">
    <source>
        <dbReference type="ARBA" id="ARBA00023235"/>
    </source>
</evidence>
<feature type="domain" description="UvrD-like helicase C-terminal" evidence="11">
    <location>
        <begin position="450"/>
        <end position="757"/>
    </location>
</feature>
<keyword evidence="4 9" id="KW-0067">ATP-binding</keyword>
<dbReference type="GO" id="GO:0003677">
    <property type="term" value="F:DNA binding"/>
    <property type="evidence" value="ECO:0007669"/>
    <property type="project" value="InterPro"/>
</dbReference>
<evidence type="ECO:0000256" key="2">
    <source>
        <dbReference type="ARBA" id="ARBA00022801"/>
    </source>
</evidence>
<evidence type="ECO:0000259" key="10">
    <source>
        <dbReference type="PROSITE" id="PS51198"/>
    </source>
</evidence>
<dbReference type="InterPro" id="IPR014017">
    <property type="entry name" value="DNA_helicase_UvrD-like_C"/>
</dbReference>
<dbReference type="AlphaFoldDB" id="A0A1Q5SVV5"/>
<evidence type="ECO:0000313" key="13">
    <source>
        <dbReference type="Proteomes" id="UP000186030"/>
    </source>
</evidence>
<dbReference type="InterPro" id="IPR000212">
    <property type="entry name" value="DNA_helicase_UvrD/REP"/>
</dbReference>
<feature type="domain" description="UvrD-like helicase ATP-binding" evidence="10">
    <location>
        <begin position="104"/>
        <end position="433"/>
    </location>
</feature>
<evidence type="ECO:0000256" key="7">
    <source>
        <dbReference type="ARBA" id="ARBA00034808"/>
    </source>
</evidence>
<evidence type="ECO:0000256" key="3">
    <source>
        <dbReference type="ARBA" id="ARBA00022806"/>
    </source>
</evidence>
<reference evidence="13" key="2">
    <citation type="submission" date="2017-01" db="EMBL/GenBank/DDBJ databases">
        <title>Genome sequencing and annotation of Geobacillus sp. 1017, a Hydrocarbon-Oxidizing Thermophilic Bacterium Isolated from a Heavy Oil Reservoir (China).</title>
        <authorList>
            <person name="Kadnikov V.V."/>
            <person name="Mardanov A.V."/>
            <person name="Poltaraus A.B."/>
            <person name="Sokolova D.S."/>
            <person name="Semenova E.M."/>
            <person name="Ravin N.V."/>
            <person name="Tourova T.P."/>
            <person name="Nazina T.N."/>
        </authorList>
    </citation>
    <scope>NUCLEOTIDE SEQUENCE [LARGE SCALE GENOMIC DNA]</scope>
    <source>
        <strain evidence="13">1017</strain>
    </source>
</reference>
<dbReference type="CDD" id="cd17932">
    <property type="entry name" value="DEXQc_UvrD"/>
    <property type="match status" value="1"/>
</dbReference>
<dbReference type="PANTHER" id="PTHR11070">
    <property type="entry name" value="UVRD / RECB / PCRA DNA HELICASE FAMILY MEMBER"/>
    <property type="match status" value="1"/>
</dbReference>
<dbReference type="RefSeq" id="WP_074044059.1">
    <property type="nucleotide sequence ID" value="NZ_MQMG01000033.1"/>
</dbReference>
<dbReference type="SUPFAM" id="SSF52540">
    <property type="entry name" value="P-loop containing nucleoside triphosphate hydrolases"/>
    <property type="match status" value="1"/>
</dbReference>
<gene>
    <name evidence="12" type="ORF">BRO54_2488</name>
</gene>
<comment type="catalytic activity">
    <reaction evidence="8">
        <text>ATP + H2O = ADP + phosphate + H(+)</text>
        <dbReference type="Rhea" id="RHEA:13065"/>
        <dbReference type="ChEBI" id="CHEBI:15377"/>
        <dbReference type="ChEBI" id="CHEBI:15378"/>
        <dbReference type="ChEBI" id="CHEBI:30616"/>
        <dbReference type="ChEBI" id="CHEBI:43474"/>
        <dbReference type="ChEBI" id="CHEBI:456216"/>
        <dbReference type="EC" id="5.6.2.4"/>
    </reaction>
</comment>
<accession>A0A1Q5SVV5</accession>
<organism evidence="12 13">
    <name type="scientific">Geobacillus proteiniphilus</name>
    <dbReference type="NCBI Taxonomy" id="860353"/>
    <lineage>
        <taxon>Bacteria</taxon>
        <taxon>Bacillati</taxon>
        <taxon>Bacillota</taxon>
        <taxon>Bacilli</taxon>
        <taxon>Bacillales</taxon>
        <taxon>Anoxybacillaceae</taxon>
        <taxon>Geobacillus</taxon>
    </lineage>
</organism>
<dbReference type="GO" id="GO:0005829">
    <property type="term" value="C:cytosol"/>
    <property type="evidence" value="ECO:0007669"/>
    <property type="project" value="TreeGrafter"/>
</dbReference>
<evidence type="ECO:0000256" key="8">
    <source>
        <dbReference type="ARBA" id="ARBA00048988"/>
    </source>
</evidence>
<dbReference type="PROSITE" id="PS51217">
    <property type="entry name" value="UVRD_HELICASE_CTER"/>
    <property type="match status" value="1"/>
</dbReference>
<dbReference type="Gene3D" id="1.10.486.10">
    <property type="entry name" value="PCRA, domain 4"/>
    <property type="match status" value="1"/>
</dbReference>
<dbReference type="Pfam" id="PF13361">
    <property type="entry name" value="UvrD_C"/>
    <property type="match status" value="1"/>
</dbReference>
<dbReference type="Proteomes" id="UP000186030">
    <property type="component" value="Unassembled WGS sequence"/>
</dbReference>
<proteinExistence type="predicted"/>
<evidence type="ECO:0000256" key="6">
    <source>
        <dbReference type="ARBA" id="ARBA00034617"/>
    </source>
</evidence>
<dbReference type="EC" id="5.6.2.4" evidence="7"/>
<feature type="binding site" evidence="9">
    <location>
        <begin position="125"/>
        <end position="132"/>
    </location>
    <ligand>
        <name>ATP</name>
        <dbReference type="ChEBI" id="CHEBI:30616"/>
    </ligand>
</feature>